<accession>A0A2C7AA90</accession>
<reference evidence="2 3" key="1">
    <citation type="submission" date="2017-10" db="EMBL/GenBank/DDBJ databases">
        <authorList>
            <person name="Banno H."/>
            <person name="Chua N.-H."/>
        </authorList>
    </citation>
    <scope>NUCLEOTIDE SEQUENCE [LARGE SCALE GENOMIC DNA]</scope>
    <source>
        <strain evidence="2 3">YW11</strain>
    </source>
</reference>
<protein>
    <submittedName>
        <fullName evidence="2">Uncharacterized protein</fullName>
    </submittedName>
</protein>
<proteinExistence type="predicted"/>
<sequence length="221" mass="23912">MIANELDALLASVPPLFAEGISTFAYEVVELEMEQLAAARAKATAWLEKARIRNDGNDVACIAAIAVLDARQARVMEGLRTLLRLQAYLERRRDHIVPPSSVSPKSKPDSKNSRVRDRVAAILAEGGPTHRTELLKVVLADGLLGAEQRPMNRLASILASNGHLFGSDSRGTYFLLSPEPEEQTRSPSRTGLSAGRRPAFPTSQPEQGDDGHASACAVYNT</sequence>
<feature type="region of interest" description="Disordered" evidence="1">
    <location>
        <begin position="96"/>
        <end position="115"/>
    </location>
</feature>
<feature type="region of interest" description="Disordered" evidence="1">
    <location>
        <begin position="174"/>
        <end position="221"/>
    </location>
</feature>
<organism evidence="2 3">
    <name type="scientific">Teichococcus rhizosphaerae</name>
    <dbReference type="NCBI Taxonomy" id="1335062"/>
    <lineage>
        <taxon>Bacteria</taxon>
        <taxon>Pseudomonadati</taxon>
        <taxon>Pseudomonadota</taxon>
        <taxon>Alphaproteobacteria</taxon>
        <taxon>Acetobacterales</taxon>
        <taxon>Roseomonadaceae</taxon>
        <taxon>Roseomonas</taxon>
    </lineage>
</organism>
<dbReference type="Proteomes" id="UP000223527">
    <property type="component" value="Unassembled WGS sequence"/>
</dbReference>
<evidence type="ECO:0000313" key="2">
    <source>
        <dbReference type="EMBL" id="PHK94553.1"/>
    </source>
</evidence>
<comment type="caution">
    <text evidence="2">The sequence shown here is derived from an EMBL/GenBank/DDBJ whole genome shotgun (WGS) entry which is preliminary data.</text>
</comment>
<keyword evidence="3" id="KW-1185">Reference proteome</keyword>
<dbReference type="OrthoDB" id="9820992at2"/>
<feature type="compositionally biased region" description="Basic and acidic residues" evidence="1">
    <location>
        <begin position="106"/>
        <end position="115"/>
    </location>
</feature>
<evidence type="ECO:0000256" key="1">
    <source>
        <dbReference type="SAM" id="MobiDB-lite"/>
    </source>
</evidence>
<name>A0A2C7AA90_9PROT</name>
<dbReference type="AlphaFoldDB" id="A0A2C7AA90"/>
<evidence type="ECO:0000313" key="3">
    <source>
        <dbReference type="Proteomes" id="UP000223527"/>
    </source>
</evidence>
<dbReference type="EMBL" id="PDNU01000023">
    <property type="protein sequence ID" value="PHK94553.1"/>
    <property type="molecule type" value="Genomic_DNA"/>
</dbReference>
<dbReference type="RefSeq" id="WP_099095918.1">
    <property type="nucleotide sequence ID" value="NZ_PDNU01000023.1"/>
</dbReference>
<gene>
    <name evidence="2" type="ORF">CR162_12780</name>
</gene>